<reference evidence="2" key="1">
    <citation type="journal article" date="2022" name="Mol. Ecol. Resour.">
        <title>The genomes of chicory, endive, great burdock and yacon provide insights into Asteraceae palaeo-polyploidization history and plant inulin production.</title>
        <authorList>
            <person name="Fan W."/>
            <person name="Wang S."/>
            <person name="Wang H."/>
            <person name="Wang A."/>
            <person name="Jiang F."/>
            <person name="Liu H."/>
            <person name="Zhao H."/>
            <person name="Xu D."/>
            <person name="Zhang Y."/>
        </authorList>
    </citation>
    <scope>NUCLEOTIDE SEQUENCE [LARGE SCALE GENOMIC DNA]</scope>
    <source>
        <strain evidence="2">cv. Yunnan</strain>
    </source>
</reference>
<dbReference type="Proteomes" id="UP001056120">
    <property type="component" value="Linkage Group LG10"/>
</dbReference>
<dbReference type="EMBL" id="CM042027">
    <property type="protein sequence ID" value="KAI3802694.1"/>
    <property type="molecule type" value="Genomic_DNA"/>
</dbReference>
<reference evidence="1 2" key="2">
    <citation type="journal article" date="2022" name="Mol. Ecol. Resour.">
        <title>The genomes of chicory, endive, great burdock and yacon provide insights into Asteraceae paleo-polyploidization history and plant inulin production.</title>
        <authorList>
            <person name="Fan W."/>
            <person name="Wang S."/>
            <person name="Wang H."/>
            <person name="Wang A."/>
            <person name="Jiang F."/>
            <person name="Liu H."/>
            <person name="Zhao H."/>
            <person name="Xu D."/>
            <person name="Zhang Y."/>
        </authorList>
    </citation>
    <scope>NUCLEOTIDE SEQUENCE [LARGE SCALE GENOMIC DNA]</scope>
    <source>
        <strain evidence="2">cv. Yunnan</strain>
        <tissue evidence="1">Leaves</tissue>
    </source>
</reference>
<organism evidence="1 2">
    <name type="scientific">Smallanthus sonchifolius</name>
    <dbReference type="NCBI Taxonomy" id="185202"/>
    <lineage>
        <taxon>Eukaryota</taxon>
        <taxon>Viridiplantae</taxon>
        <taxon>Streptophyta</taxon>
        <taxon>Embryophyta</taxon>
        <taxon>Tracheophyta</taxon>
        <taxon>Spermatophyta</taxon>
        <taxon>Magnoliopsida</taxon>
        <taxon>eudicotyledons</taxon>
        <taxon>Gunneridae</taxon>
        <taxon>Pentapetalae</taxon>
        <taxon>asterids</taxon>
        <taxon>campanulids</taxon>
        <taxon>Asterales</taxon>
        <taxon>Asteraceae</taxon>
        <taxon>Asteroideae</taxon>
        <taxon>Heliantheae alliance</taxon>
        <taxon>Millerieae</taxon>
        <taxon>Smallanthus</taxon>
    </lineage>
</organism>
<protein>
    <submittedName>
        <fullName evidence="1">Uncharacterized protein</fullName>
    </submittedName>
</protein>
<gene>
    <name evidence="1" type="ORF">L1987_30835</name>
</gene>
<evidence type="ECO:0000313" key="2">
    <source>
        <dbReference type="Proteomes" id="UP001056120"/>
    </source>
</evidence>
<comment type="caution">
    <text evidence="1">The sequence shown here is derived from an EMBL/GenBank/DDBJ whole genome shotgun (WGS) entry which is preliminary data.</text>
</comment>
<sequence length="243" mass="27260">MSSTIEIKKTFGRRSERVKSIDLHPTESWVLIGTHSGNVCIWNHQTQVTEKTFEVANSRVRSAKFIARKEWVVIGADDGFIRVMQLAFNPRDANVFASASLDRTIKLWDLGSLDLRSSINAHTEGLNSVEFFESDGNLYILTGSDDHTAKVWDYESMACVQTLEGHTHNVTSIQCVKLDASFIFTGSEDQTVRVWNTKTYNLDHIFTSELGRVWTIRFIEGSSEVVLGCDEGILIGQVTYAGC</sequence>
<keyword evidence="2" id="KW-1185">Reference proteome</keyword>
<evidence type="ECO:0000313" key="1">
    <source>
        <dbReference type="EMBL" id="KAI3802694.1"/>
    </source>
</evidence>
<accession>A0ACB9I3V2</accession>
<proteinExistence type="predicted"/>
<name>A0ACB9I3V2_9ASTR</name>